<proteinExistence type="predicted"/>
<evidence type="ECO:0000313" key="2">
    <source>
        <dbReference type="Proteomes" id="UP001143910"/>
    </source>
</evidence>
<accession>A0ACC1MTV5</accession>
<organism evidence="1 2">
    <name type="scientific">Zarea fungicola</name>
    <dbReference type="NCBI Taxonomy" id="93591"/>
    <lineage>
        <taxon>Eukaryota</taxon>
        <taxon>Fungi</taxon>
        <taxon>Dikarya</taxon>
        <taxon>Ascomycota</taxon>
        <taxon>Pezizomycotina</taxon>
        <taxon>Sordariomycetes</taxon>
        <taxon>Hypocreomycetidae</taxon>
        <taxon>Hypocreales</taxon>
        <taxon>Cordycipitaceae</taxon>
        <taxon>Zarea</taxon>
    </lineage>
</organism>
<dbReference type="Proteomes" id="UP001143910">
    <property type="component" value="Unassembled WGS sequence"/>
</dbReference>
<keyword evidence="2" id="KW-1185">Reference proteome</keyword>
<comment type="caution">
    <text evidence="1">The sequence shown here is derived from an EMBL/GenBank/DDBJ whole genome shotgun (WGS) entry which is preliminary data.</text>
</comment>
<dbReference type="EMBL" id="JANJQO010001639">
    <property type="protein sequence ID" value="KAJ2969938.1"/>
    <property type="molecule type" value="Genomic_DNA"/>
</dbReference>
<gene>
    <name evidence="1" type="ORF">NQ176_g8417</name>
</gene>
<sequence length="256" mass="27232">MASPATNSHASVWEDISAKKRASLLYSIPQEWHIPADLLPPASQDDVTTWPATSGWFTKEELEITEQTAAQLVPKLASGELKSETVTRAFCKRAAAAHQLVNCLSETCFDRAISSARSRDEHFAKTGKPVGPLHGLPISLKDNFNLKGLDATVGFTSHAGDPAKGDSELAKILEEAGAVFYVKTNVPTAMMIAETVNNTFGRTLNPNNRQTSSGGSSGGESALIAFKGSPIGVGTDIGKRTPNTHMDAMGTTYPDC</sequence>
<name>A0ACC1MTV5_9HYPO</name>
<protein>
    <submittedName>
        <fullName evidence="1">Uncharacterized protein</fullName>
    </submittedName>
</protein>
<evidence type="ECO:0000313" key="1">
    <source>
        <dbReference type="EMBL" id="KAJ2969938.1"/>
    </source>
</evidence>
<reference evidence="1" key="1">
    <citation type="submission" date="2022-08" db="EMBL/GenBank/DDBJ databases">
        <title>Genome Sequence of Lecanicillium fungicola.</title>
        <authorList>
            <person name="Buettner E."/>
        </authorList>
    </citation>
    <scope>NUCLEOTIDE SEQUENCE</scope>
    <source>
        <strain evidence="1">Babe33</strain>
    </source>
</reference>